<gene>
    <name evidence="2" type="ORF">KUV50_17675</name>
</gene>
<organism evidence="2 3">
    <name type="scientific">Membranihabitans marinus</name>
    <dbReference type="NCBI Taxonomy" id="1227546"/>
    <lineage>
        <taxon>Bacteria</taxon>
        <taxon>Pseudomonadati</taxon>
        <taxon>Bacteroidota</taxon>
        <taxon>Saprospiria</taxon>
        <taxon>Saprospirales</taxon>
        <taxon>Saprospiraceae</taxon>
        <taxon>Membranihabitans</taxon>
    </lineage>
</organism>
<accession>A0A953LAI4</accession>
<keyword evidence="3" id="KW-1185">Reference proteome</keyword>
<evidence type="ECO:0000256" key="1">
    <source>
        <dbReference type="SAM" id="SignalP"/>
    </source>
</evidence>
<evidence type="ECO:0008006" key="4">
    <source>
        <dbReference type="Google" id="ProtNLM"/>
    </source>
</evidence>
<evidence type="ECO:0000313" key="3">
    <source>
        <dbReference type="Proteomes" id="UP000753961"/>
    </source>
</evidence>
<proteinExistence type="predicted"/>
<comment type="caution">
    <text evidence="2">The sequence shown here is derived from an EMBL/GenBank/DDBJ whole genome shotgun (WGS) entry which is preliminary data.</text>
</comment>
<dbReference type="Gene3D" id="2.30.30.40">
    <property type="entry name" value="SH3 Domains"/>
    <property type="match status" value="1"/>
</dbReference>
<dbReference type="RefSeq" id="WP_222581521.1">
    <property type="nucleotide sequence ID" value="NZ_JAHVHU010000020.1"/>
</dbReference>
<sequence>MKYCCSLLTLLLVALCSIAFGQTYIFNDTLYVWEMRGANVTKTPAPDGQILSKSYYGSAVRVVDKNIGEHPTTIEIQPGLKVQGHWIKVIVKKDTGYIFDGYLSHFKTFDLRSDASGIDLAYENFPSDDLVSKDIRSYEPGNVSEGQSRDIRFENGIRWNMKNIENCLLETYHIPTVRYAEAYQLMMALYSNYFDQKATYMSEPKFLQQSGLKHQFVLRNKDHPLRISLYHQNGEYIISSYSCTGKAD</sequence>
<dbReference type="Proteomes" id="UP000753961">
    <property type="component" value="Unassembled WGS sequence"/>
</dbReference>
<feature type="signal peptide" evidence="1">
    <location>
        <begin position="1"/>
        <end position="21"/>
    </location>
</feature>
<reference evidence="2" key="1">
    <citation type="submission" date="2021-06" db="EMBL/GenBank/DDBJ databases">
        <title>44 bacteria genomes isolated from Dapeng, Shenzhen.</title>
        <authorList>
            <person name="Zheng W."/>
            <person name="Yu S."/>
            <person name="Huang Y."/>
        </authorList>
    </citation>
    <scope>NUCLEOTIDE SEQUENCE</scope>
    <source>
        <strain evidence="2">DP5N28-2</strain>
    </source>
</reference>
<keyword evidence="1" id="KW-0732">Signal</keyword>
<dbReference type="EMBL" id="JAHVHU010000020">
    <property type="protein sequence ID" value="MBY5959985.1"/>
    <property type="molecule type" value="Genomic_DNA"/>
</dbReference>
<feature type="chain" id="PRO_5037534743" description="SH3 domain-containing protein" evidence="1">
    <location>
        <begin position="22"/>
        <end position="248"/>
    </location>
</feature>
<name>A0A953LAI4_9BACT</name>
<protein>
    <recommendedName>
        <fullName evidence="4">SH3 domain-containing protein</fullName>
    </recommendedName>
</protein>
<evidence type="ECO:0000313" key="2">
    <source>
        <dbReference type="EMBL" id="MBY5959985.1"/>
    </source>
</evidence>
<dbReference type="AlphaFoldDB" id="A0A953LAI4"/>